<protein>
    <submittedName>
        <fullName evidence="2">Ig-like domain repeat protein</fullName>
    </submittedName>
</protein>
<sequence length="438" mass="45430">MPVRRTVTTLLTLLLAGLSLLLPALTAPASAATTGAVKGTISSQGVLLQGLKVDLTRADYDSDHFDTIETKTTNASGGYSFTGLSQTDQWGDWYSYRIKVSDPKGKFVTTVRNFTVVPGKTVTRDATLYPAGALTGKVLREDGATPTTTRVHLIGPKLDIGTPDKPISAYDDDRGVAADGTYTFIGLPAGEYTVRYTDTKGTYLDQCYDDTVAALSIEPTCDSDEAPAAEVVTVTANATKTLDGQVLHHAAAYLGGTVTNGANAPLQGIVVTPYPVSGDSGPWGDYGQATTVAGVFNRGPLPAGQWRLYAKDPAGIWASQHVGGTSAATAQLFDLSPGEKLDDVAIKLKSRGVLQATVTPGRGSVTFAITVTRKVSGSRVSGEVTAALGGDTTSATLVNGQATIKLTNIAAGKHTFTVSYGGSGSTAPVTRQFVTTVG</sequence>
<dbReference type="Gene3D" id="2.60.40.10">
    <property type="entry name" value="Immunoglobulins"/>
    <property type="match status" value="2"/>
</dbReference>
<gene>
    <name evidence="2" type="ORF">ESP70_015615</name>
</gene>
<name>A0A5M4FCG7_9ACTN</name>
<evidence type="ECO:0000256" key="1">
    <source>
        <dbReference type="SAM" id="SignalP"/>
    </source>
</evidence>
<comment type="caution">
    <text evidence="2">The sequence shown here is derived from an EMBL/GenBank/DDBJ whole genome shotgun (WGS) entry which is preliminary data.</text>
</comment>
<feature type="chain" id="PRO_5024463119" evidence="1">
    <location>
        <begin position="32"/>
        <end position="438"/>
    </location>
</feature>
<evidence type="ECO:0000313" key="3">
    <source>
        <dbReference type="Proteomes" id="UP000380867"/>
    </source>
</evidence>
<reference evidence="2" key="1">
    <citation type="submission" date="2019-09" db="EMBL/GenBank/DDBJ databases">
        <authorList>
            <person name="Li J."/>
        </authorList>
    </citation>
    <scope>NUCLEOTIDE SEQUENCE [LARGE SCALE GENOMIC DNA]</scope>
    <source>
        <strain evidence="2">JCM 14732</strain>
    </source>
</reference>
<dbReference type="InterPro" id="IPR013783">
    <property type="entry name" value="Ig-like_fold"/>
</dbReference>
<keyword evidence="1" id="KW-0732">Signal</keyword>
<evidence type="ECO:0000313" key="2">
    <source>
        <dbReference type="EMBL" id="KAA1395580.1"/>
    </source>
</evidence>
<dbReference type="EMBL" id="SDPQ02000003">
    <property type="protein sequence ID" value="KAA1395580.1"/>
    <property type="molecule type" value="Genomic_DNA"/>
</dbReference>
<feature type="signal peptide" evidence="1">
    <location>
        <begin position="1"/>
        <end position="31"/>
    </location>
</feature>
<proteinExistence type="predicted"/>
<dbReference type="Proteomes" id="UP000380867">
    <property type="component" value="Unassembled WGS sequence"/>
</dbReference>
<accession>A0A5M4FCG7</accession>
<keyword evidence="3" id="KW-1185">Reference proteome</keyword>
<organism evidence="2 3">
    <name type="scientific">Aeromicrobium ginsengisoli</name>
    <dbReference type="NCBI Taxonomy" id="363867"/>
    <lineage>
        <taxon>Bacteria</taxon>
        <taxon>Bacillati</taxon>
        <taxon>Actinomycetota</taxon>
        <taxon>Actinomycetes</taxon>
        <taxon>Propionibacteriales</taxon>
        <taxon>Nocardioidaceae</taxon>
        <taxon>Aeromicrobium</taxon>
    </lineage>
</organism>
<dbReference type="AlphaFoldDB" id="A0A5M4FCG7"/>
<dbReference type="GO" id="GO:0005975">
    <property type="term" value="P:carbohydrate metabolic process"/>
    <property type="evidence" value="ECO:0007669"/>
    <property type="project" value="UniProtKB-ARBA"/>
</dbReference>